<protein>
    <submittedName>
        <fullName evidence="2">Uncharacterized protein</fullName>
    </submittedName>
</protein>
<dbReference type="GeneID" id="2907279"/>
<dbReference type="Proteomes" id="UP000256601">
    <property type="component" value="Unassembled WGS sequence"/>
</dbReference>
<feature type="region of interest" description="Disordered" evidence="1">
    <location>
        <begin position="56"/>
        <end position="170"/>
    </location>
</feature>
<dbReference type="EMBL" id="KZ859018">
    <property type="protein sequence ID" value="RDW24859.1"/>
    <property type="molecule type" value="Genomic_DNA"/>
</dbReference>
<feature type="compositionally biased region" description="Basic and acidic residues" evidence="1">
    <location>
        <begin position="94"/>
        <end position="112"/>
    </location>
</feature>
<dbReference type="Proteomes" id="UP000182444">
    <property type="component" value="Chromosome 1B"/>
</dbReference>
<name>A0A1D8N5V7_YARLL</name>
<dbReference type="VEuPathDB" id="FungiDB:YALI1_B01223g"/>
<accession>A0A1D8N5V7</accession>
<evidence type="ECO:0000313" key="2">
    <source>
        <dbReference type="EMBL" id="AOW01022.1"/>
    </source>
</evidence>
<evidence type="ECO:0000313" key="3">
    <source>
        <dbReference type="EMBL" id="RDW24859.1"/>
    </source>
</evidence>
<evidence type="ECO:0000256" key="1">
    <source>
        <dbReference type="SAM" id="MobiDB-lite"/>
    </source>
</evidence>
<reference evidence="2 4" key="1">
    <citation type="journal article" date="2016" name="PLoS ONE">
        <title>Sequence Assembly of Yarrowia lipolytica Strain W29/CLIB89 Shows Transposable Element Diversity.</title>
        <authorList>
            <person name="Magnan C."/>
            <person name="Yu J."/>
            <person name="Chang I."/>
            <person name="Jahn E."/>
            <person name="Kanomata Y."/>
            <person name="Wu J."/>
            <person name="Zeller M."/>
            <person name="Oakes M."/>
            <person name="Baldi P."/>
            <person name="Sandmeyer S."/>
        </authorList>
    </citation>
    <scope>NUCLEOTIDE SEQUENCE [LARGE SCALE GENOMIC DNA]</scope>
    <source>
        <strain evidence="2">CLIB89</strain>
        <strain evidence="4">CLIB89(W29)</strain>
    </source>
</reference>
<gene>
    <name evidence="3" type="ORF">B0I71DRAFT_171543</name>
    <name evidence="2" type="ORF">YALI1_B01223g</name>
</gene>
<feature type="compositionally biased region" description="Basic and acidic residues" evidence="1">
    <location>
        <begin position="136"/>
        <end position="149"/>
    </location>
</feature>
<evidence type="ECO:0000313" key="4">
    <source>
        <dbReference type="Proteomes" id="UP000182444"/>
    </source>
</evidence>
<dbReference type="KEGG" id="yli:2907279"/>
<dbReference type="AlphaFoldDB" id="A0A1D8N5V7"/>
<dbReference type="EMBL" id="CP017554">
    <property type="protein sequence ID" value="AOW01022.1"/>
    <property type="molecule type" value="Genomic_DNA"/>
</dbReference>
<sequence length="170" mass="18726">MSSRSTSALSRNLISHAQESKVEISTHMKFLRKMRPRTSSRQRFLLLILDCPEVKKDVEGDEVESKDDAKESQTEDVMGAVMELNDTEENSISVEKKTKEASEKESRKESKTGDVAVEEVNSESQHVNNDIVPGRADAEPVKVEPRPENANEVIAEGGQGGGEERQGGEG</sequence>
<reference evidence="3 5" key="2">
    <citation type="submission" date="2018-07" db="EMBL/GenBank/DDBJ databases">
        <title>Draft Genome Assemblies for Five Robust Yarrowia lipolytica Strains Exhibiting High Lipid Production and Pentose Sugar Utilization and Sugar Alcohol Secretion from Undetoxified Lignocellulosic Biomass Hydrolysates.</title>
        <authorList>
            <consortium name="DOE Joint Genome Institute"/>
            <person name="Walker C."/>
            <person name="Ryu S."/>
            <person name="Na H."/>
            <person name="Zane M."/>
            <person name="LaButti K."/>
            <person name="Lipzen A."/>
            <person name="Haridas S."/>
            <person name="Barry K."/>
            <person name="Grigoriev I.V."/>
            <person name="Quarterman J."/>
            <person name="Slininger P."/>
            <person name="Dien B."/>
            <person name="Trinh C.T."/>
        </authorList>
    </citation>
    <scope>NUCLEOTIDE SEQUENCE [LARGE SCALE GENOMIC DNA]</scope>
    <source>
        <strain evidence="3 5">YB392</strain>
    </source>
</reference>
<dbReference type="VEuPathDB" id="FungiDB:YALI0_B00682g"/>
<organism evidence="2 4">
    <name type="scientific">Yarrowia lipolytica</name>
    <name type="common">Candida lipolytica</name>
    <dbReference type="NCBI Taxonomy" id="4952"/>
    <lineage>
        <taxon>Eukaryota</taxon>
        <taxon>Fungi</taxon>
        <taxon>Dikarya</taxon>
        <taxon>Ascomycota</taxon>
        <taxon>Saccharomycotina</taxon>
        <taxon>Dipodascomycetes</taxon>
        <taxon>Dipodascales</taxon>
        <taxon>Dipodascales incertae sedis</taxon>
        <taxon>Yarrowia</taxon>
    </lineage>
</organism>
<proteinExistence type="predicted"/>
<evidence type="ECO:0000313" key="5">
    <source>
        <dbReference type="Proteomes" id="UP000256601"/>
    </source>
</evidence>